<dbReference type="Proteomes" id="UP001153555">
    <property type="component" value="Unassembled WGS sequence"/>
</dbReference>
<evidence type="ECO:0000313" key="2">
    <source>
        <dbReference type="Proteomes" id="UP001153555"/>
    </source>
</evidence>
<gene>
    <name evidence="1" type="ORF">SHERM_18921</name>
</gene>
<reference evidence="1" key="1">
    <citation type="submission" date="2019-12" db="EMBL/GenBank/DDBJ databases">
        <authorList>
            <person name="Scholes J."/>
        </authorList>
    </citation>
    <scope>NUCLEOTIDE SEQUENCE</scope>
</reference>
<comment type="caution">
    <text evidence="1">The sequence shown here is derived from an EMBL/GenBank/DDBJ whole genome shotgun (WGS) entry which is preliminary data.</text>
</comment>
<accession>A0A9N7N3S8</accession>
<sequence>MDSATKVCMVCSYSYPYSDKAVSSYAVMIVEVQLEVGGDVSDESSGIPVNDKSLIAIRPKFLINRISLDGNYTFCVLNSTLYMIEMGIPTIEGSLLGKSIYTCCLSPYLKDGGGVAGGEIPILGKDVLLALPEMLYPKFLPFVTPTPDGKRIVVFSSTMSIFIGGARYPENSVGEEIDEEIDFEVFDPEKKEWQKLPSLRDCLPWPRWRHFLEFEIQGFTFLTSSEMLVQTSEGIFIIDIYKPENGWHGQIQLCLDAYGAYDISPRAKTEYKEALFDSSRASWFPTSSFAWDVDVRYELLCSFKTDVVYYKNPGALLVVNLQSALEMYTHKAYMLLDVSVYELKEYKEVVYRKKKKKNKKKEVVEGEGPEKKKCLNLNASFVKSLKFKLDTEACWSFMPHSLSVIRS</sequence>
<keyword evidence="2" id="KW-1185">Reference proteome</keyword>
<name>A0A9N7N3S8_STRHE</name>
<proteinExistence type="predicted"/>
<protein>
    <submittedName>
        <fullName evidence="1">Uncharacterized protein</fullName>
    </submittedName>
</protein>
<dbReference type="AlphaFoldDB" id="A0A9N7N3S8"/>
<dbReference type="EMBL" id="CACSLK010020742">
    <property type="protein sequence ID" value="CAA0820919.1"/>
    <property type="molecule type" value="Genomic_DNA"/>
</dbReference>
<organism evidence="1 2">
    <name type="scientific">Striga hermonthica</name>
    <name type="common">Purple witchweed</name>
    <name type="synonym">Buchnera hermonthica</name>
    <dbReference type="NCBI Taxonomy" id="68872"/>
    <lineage>
        <taxon>Eukaryota</taxon>
        <taxon>Viridiplantae</taxon>
        <taxon>Streptophyta</taxon>
        <taxon>Embryophyta</taxon>
        <taxon>Tracheophyta</taxon>
        <taxon>Spermatophyta</taxon>
        <taxon>Magnoliopsida</taxon>
        <taxon>eudicotyledons</taxon>
        <taxon>Gunneridae</taxon>
        <taxon>Pentapetalae</taxon>
        <taxon>asterids</taxon>
        <taxon>lamiids</taxon>
        <taxon>Lamiales</taxon>
        <taxon>Orobanchaceae</taxon>
        <taxon>Buchnereae</taxon>
        <taxon>Striga</taxon>
    </lineage>
</organism>
<evidence type="ECO:0000313" key="1">
    <source>
        <dbReference type="EMBL" id="CAA0820919.1"/>
    </source>
</evidence>